<reference evidence="1" key="1">
    <citation type="submission" date="2019-08" db="EMBL/GenBank/DDBJ databases">
        <authorList>
            <person name="Kucharzyk K."/>
            <person name="Murdoch R.W."/>
            <person name="Higgins S."/>
            <person name="Loffler F."/>
        </authorList>
    </citation>
    <scope>NUCLEOTIDE SEQUENCE</scope>
</reference>
<name>A0A645HPJ8_9ZZZZ</name>
<dbReference type="AlphaFoldDB" id="A0A645HPJ8"/>
<comment type="caution">
    <text evidence="1">The sequence shown here is derived from an EMBL/GenBank/DDBJ whole genome shotgun (WGS) entry which is preliminary data.</text>
</comment>
<sequence>MLFQPQQAWNGPGGARGQVHAQGVVKASVVLHQPPCLVGSPAVLPADGAHQGPVVLVDEDVRPYLPGQPDCKNL</sequence>
<organism evidence="1">
    <name type="scientific">bioreactor metagenome</name>
    <dbReference type="NCBI Taxonomy" id="1076179"/>
    <lineage>
        <taxon>unclassified sequences</taxon>
        <taxon>metagenomes</taxon>
        <taxon>ecological metagenomes</taxon>
    </lineage>
</organism>
<accession>A0A645HPJ8</accession>
<evidence type="ECO:0000313" key="1">
    <source>
        <dbReference type="EMBL" id="MPN37293.1"/>
    </source>
</evidence>
<proteinExistence type="predicted"/>
<dbReference type="EMBL" id="VSSQ01091852">
    <property type="protein sequence ID" value="MPN37293.1"/>
    <property type="molecule type" value="Genomic_DNA"/>
</dbReference>
<protein>
    <submittedName>
        <fullName evidence="1">Uncharacterized protein</fullName>
    </submittedName>
</protein>
<gene>
    <name evidence="1" type="ORF">SDC9_184809</name>
</gene>